<dbReference type="InterPro" id="IPR010258">
    <property type="entry name" value="Conjugal_tfr_TrbG/VirB9/CagX"/>
</dbReference>
<reference evidence="4 5" key="1">
    <citation type="submission" date="2015-04" db="EMBL/GenBank/DDBJ databases">
        <title>The draft genome sequence of Erythrobacter luteus KA37.</title>
        <authorList>
            <person name="Zhuang L."/>
            <person name="Liu Y."/>
            <person name="Shao Z."/>
        </authorList>
    </citation>
    <scope>NUCLEOTIDE SEQUENCE [LARGE SCALE GENOMIC DNA]</scope>
    <source>
        <strain evidence="4 5">KA37</strain>
    </source>
</reference>
<feature type="chain" id="PRO_5002580016" evidence="3">
    <location>
        <begin position="22"/>
        <end position="262"/>
    </location>
</feature>
<dbReference type="AlphaFoldDB" id="A0A0G9MVE4"/>
<dbReference type="Pfam" id="PF03524">
    <property type="entry name" value="CagX"/>
    <property type="match status" value="1"/>
</dbReference>
<name>A0A0G9MVE4_9SPHN</name>
<evidence type="ECO:0000313" key="5">
    <source>
        <dbReference type="Proteomes" id="UP000053464"/>
    </source>
</evidence>
<dbReference type="InterPro" id="IPR038161">
    <property type="entry name" value="VirB9/CagX/TrbG_C_sf"/>
</dbReference>
<comment type="caution">
    <text evidence="4">The sequence shown here is derived from an EMBL/GenBank/DDBJ whole genome shotgun (WGS) entry which is preliminary data.</text>
</comment>
<dbReference type="InterPro" id="IPR033645">
    <property type="entry name" value="VirB9/CagX/TrbG_C"/>
</dbReference>
<dbReference type="Proteomes" id="UP000053464">
    <property type="component" value="Unassembled WGS sequence"/>
</dbReference>
<dbReference type="PATRIC" id="fig|1581420.6.peg.2219"/>
<proteinExistence type="inferred from homology"/>
<evidence type="ECO:0000256" key="3">
    <source>
        <dbReference type="SAM" id="SignalP"/>
    </source>
</evidence>
<feature type="signal peptide" evidence="3">
    <location>
        <begin position="1"/>
        <end position="21"/>
    </location>
</feature>
<dbReference type="STRING" id="1581420.AAW00_10840"/>
<evidence type="ECO:0000313" key="4">
    <source>
        <dbReference type="EMBL" id="KLE34660.1"/>
    </source>
</evidence>
<dbReference type="Gene3D" id="2.60.40.2500">
    <property type="match status" value="1"/>
</dbReference>
<accession>A0A0G9MVE4</accession>
<dbReference type="EMBL" id="LBHB01000002">
    <property type="protein sequence ID" value="KLE34660.1"/>
    <property type="molecule type" value="Genomic_DNA"/>
</dbReference>
<organism evidence="4 5">
    <name type="scientific">Aurantiacibacter luteus</name>
    <dbReference type="NCBI Taxonomy" id="1581420"/>
    <lineage>
        <taxon>Bacteria</taxon>
        <taxon>Pseudomonadati</taxon>
        <taxon>Pseudomonadota</taxon>
        <taxon>Alphaproteobacteria</taxon>
        <taxon>Sphingomonadales</taxon>
        <taxon>Erythrobacteraceae</taxon>
        <taxon>Aurantiacibacter</taxon>
    </lineage>
</organism>
<evidence type="ECO:0000256" key="1">
    <source>
        <dbReference type="ARBA" id="ARBA00006135"/>
    </source>
</evidence>
<dbReference type="CDD" id="cd06911">
    <property type="entry name" value="VirB9_CagX_TrbG"/>
    <property type="match status" value="1"/>
</dbReference>
<evidence type="ECO:0000256" key="2">
    <source>
        <dbReference type="ARBA" id="ARBA00022729"/>
    </source>
</evidence>
<comment type="similarity">
    <text evidence="1">Belongs to the TrbG/VirB9 family.</text>
</comment>
<dbReference type="OrthoDB" id="7390264at2"/>
<sequence>MNRLIVAAALAAAALASPVLAQDSRMVERLYDPAAIVRINGQVNVQTTIQFGEGEAIENVAIGDSTTWQVTPNRRANLLFVKPLAPRAATNMTVVTNRHTYLFDLVASPAGRTPLYILTFTYPPEPEPVAEEPVRRAETAAPNALEVAAASDDYAVLNPADLNFAWASTGDANLLPAQVYDNGEATFLVWPADRAMPAILVKDHQGNEGPANFATRDDVIVLDIVPAEIVLRSGESMALLTNQGEAGAFLADGTARREPSRN</sequence>
<dbReference type="RefSeq" id="WP_047004307.1">
    <property type="nucleotide sequence ID" value="NZ_LBHB01000002.1"/>
</dbReference>
<protein>
    <submittedName>
        <fullName evidence="4">Type VI secretion protein</fullName>
    </submittedName>
</protein>
<keyword evidence="5" id="KW-1185">Reference proteome</keyword>
<keyword evidence="2 3" id="KW-0732">Signal</keyword>
<gene>
    <name evidence="4" type="ORF">AAW00_10840</name>
</gene>